<proteinExistence type="predicted"/>
<protein>
    <submittedName>
        <fullName evidence="1">Uncharacterized protein</fullName>
    </submittedName>
</protein>
<organism evidence="1">
    <name type="scientific">Arundo donax</name>
    <name type="common">Giant reed</name>
    <name type="synonym">Donax arundinaceus</name>
    <dbReference type="NCBI Taxonomy" id="35708"/>
    <lineage>
        <taxon>Eukaryota</taxon>
        <taxon>Viridiplantae</taxon>
        <taxon>Streptophyta</taxon>
        <taxon>Embryophyta</taxon>
        <taxon>Tracheophyta</taxon>
        <taxon>Spermatophyta</taxon>
        <taxon>Magnoliopsida</taxon>
        <taxon>Liliopsida</taxon>
        <taxon>Poales</taxon>
        <taxon>Poaceae</taxon>
        <taxon>PACMAD clade</taxon>
        <taxon>Arundinoideae</taxon>
        <taxon>Arundineae</taxon>
        <taxon>Arundo</taxon>
    </lineage>
</organism>
<reference evidence="1" key="2">
    <citation type="journal article" date="2015" name="Data Brief">
        <title>Shoot transcriptome of the giant reed, Arundo donax.</title>
        <authorList>
            <person name="Barrero R.A."/>
            <person name="Guerrero F.D."/>
            <person name="Moolhuijzen P."/>
            <person name="Goolsby J.A."/>
            <person name="Tidwell J."/>
            <person name="Bellgard S.E."/>
            <person name="Bellgard M.I."/>
        </authorList>
    </citation>
    <scope>NUCLEOTIDE SEQUENCE</scope>
    <source>
        <tissue evidence="1">Shoot tissue taken approximately 20 cm above the soil surface</tissue>
    </source>
</reference>
<name>A0A0A8YXZ1_ARUDO</name>
<dbReference type="EMBL" id="GBRH01270423">
    <property type="protein sequence ID" value="JAD27472.1"/>
    <property type="molecule type" value="Transcribed_RNA"/>
</dbReference>
<reference evidence="1" key="1">
    <citation type="submission" date="2014-09" db="EMBL/GenBank/DDBJ databases">
        <authorList>
            <person name="Magalhaes I.L.F."/>
            <person name="Oliveira U."/>
            <person name="Santos F.R."/>
            <person name="Vidigal T.H.D.A."/>
            <person name="Brescovit A.D."/>
            <person name="Santos A.J."/>
        </authorList>
    </citation>
    <scope>NUCLEOTIDE SEQUENCE</scope>
    <source>
        <tissue evidence="1">Shoot tissue taken approximately 20 cm above the soil surface</tissue>
    </source>
</reference>
<sequence length="44" mass="5016">MFNQMLLAKFLESCYDTSISFGISPKFAYQAPGDTWTVESCRCQ</sequence>
<accession>A0A0A8YXZ1</accession>
<evidence type="ECO:0000313" key="1">
    <source>
        <dbReference type="EMBL" id="JAD27472.1"/>
    </source>
</evidence>
<dbReference type="AlphaFoldDB" id="A0A0A8YXZ1"/>